<keyword evidence="3" id="KW-1185">Reference proteome</keyword>
<accession>A0A6A5WWD8</accession>
<dbReference type="EMBL" id="ML977564">
    <property type="protein sequence ID" value="KAF2005264.1"/>
    <property type="molecule type" value="Genomic_DNA"/>
</dbReference>
<gene>
    <name evidence="2" type="ORF">P154DRAFT_616498</name>
</gene>
<dbReference type="AlphaFoldDB" id="A0A6A5WWD8"/>
<organism evidence="2 3">
    <name type="scientific">Amniculicola lignicola CBS 123094</name>
    <dbReference type="NCBI Taxonomy" id="1392246"/>
    <lineage>
        <taxon>Eukaryota</taxon>
        <taxon>Fungi</taxon>
        <taxon>Dikarya</taxon>
        <taxon>Ascomycota</taxon>
        <taxon>Pezizomycotina</taxon>
        <taxon>Dothideomycetes</taxon>
        <taxon>Pleosporomycetidae</taxon>
        <taxon>Pleosporales</taxon>
        <taxon>Amniculicolaceae</taxon>
        <taxon>Amniculicola</taxon>
    </lineage>
</organism>
<proteinExistence type="predicted"/>
<reference evidence="2" key="1">
    <citation type="journal article" date="2020" name="Stud. Mycol.">
        <title>101 Dothideomycetes genomes: a test case for predicting lifestyles and emergence of pathogens.</title>
        <authorList>
            <person name="Haridas S."/>
            <person name="Albert R."/>
            <person name="Binder M."/>
            <person name="Bloem J."/>
            <person name="Labutti K."/>
            <person name="Salamov A."/>
            <person name="Andreopoulos B."/>
            <person name="Baker S."/>
            <person name="Barry K."/>
            <person name="Bills G."/>
            <person name="Bluhm B."/>
            <person name="Cannon C."/>
            <person name="Castanera R."/>
            <person name="Culley D."/>
            <person name="Daum C."/>
            <person name="Ezra D."/>
            <person name="Gonzalez J."/>
            <person name="Henrissat B."/>
            <person name="Kuo A."/>
            <person name="Liang C."/>
            <person name="Lipzen A."/>
            <person name="Lutzoni F."/>
            <person name="Magnuson J."/>
            <person name="Mondo S."/>
            <person name="Nolan M."/>
            <person name="Ohm R."/>
            <person name="Pangilinan J."/>
            <person name="Park H.-J."/>
            <person name="Ramirez L."/>
            <person name="Alfaro M."/>
            <person name="Sun H."/>
            <person name="Tritt A."/>
            <person name="Yoshinaga Y."/>
            <person name="Zwiers L.-H."/>
            <person name="Turgeon B."/>
            <person name="Goodwin S."/>
            <person name="Spatafora J."/>
            <person name="Crous P."/>
            <person name="Grigoriev I."/>
        </authorList>
    </citation>
    <scope>NUCLEOTIDE SEQUENCE</scope>
    <source>
        <strain evidence="2">CBS 123094</strain>
    </source>
</reference>
<feature type="region of interest" description="Disordered" evidence="1">
    <location>
        <begin position="120"/>
        <end position="141"/>
    </location>
</feature>
<sequence length="208" mass="24134">MQVPSTPDRLRFASLLWRQLLIDRVYSTRHRSMSTSEAALDEALTYFNIQLEQGHIDEAPYGPDDIQAKFEETIRAKKGFDAEYKRRPEKAKIRYEKERINIEVVRTKDRNKLAARQQKILGDHELEEPELNKDGSPKRTQRCDLCKRSNKAGACVKRKGAIDCLYCEKRGKSSKAARKEKEKEKEKERGQAKITSVSQVAVHEDEER</sequence>
<protein>
    <submittedName>
        <fullName evidence="2">Uncharacterized protein</fullName>
    </submittedName>
</protein>
<evidence type="ECO:0000313" key="3">
    <source>
        <dbReference type="Proteomes" id="UP000799779"/>
    </source>
</evidence>
<dbReference type="Proteomes" id="UP000799779">
    <property type="component" value="Unassembled WGS sequence"/>
</dbReference>
<feature type="region of interest" description="Disordered" evidence="1">
    <location>
        <begin position="171"/>
        <end position="208"/>
    </location>
</feature>
<name>A0A6A5WWD8_9PLEO</name>
<feature type="compositionally biased region" description="Basic and acidic residues" evidence="1">
    <location>
        <begin position="130"/>
        <end position="141"/>
    </location>
</feature>
<evidence type="ECO:0000313" key="2">
    <source>
        <dbReference type="EMBL" id="KAF2005264.1"/>
    </source>
</evidence>
<feature type="compositionally biased region" description="Basic and acidic residues" evidence="1">
    <location>
        <begin position="171"/>
        <end position="191"/>
    </location>
</feature>
<evidence type="ECO:0000256" key="1">
    <source>
        <dbReference type="SAM" id="MobiDB-lite"/>
    </source>
</evidence>